<evidence type="ECO:0000256" key="3">
    <source>
        <dbReference type="ARBA" id="ARBA00023235"/>
    </source>
</evidence>
<dbReference type="KEGG" id="sand:H3309_06470"/>
<evidence type="ECO:0000256" key="2">
    <source>
        <dbReference type="ARBA" id="ARBA00023110"/>
    </source>
</evidence>
<sequence>MVMLLLAVPAWAQAAQAPQAVPAKDAGPKDMVTTARDAGMQVLSGDAKFNPSDPENLLYIDLSTGGRVTILMRPDFAPKHVERIKLLARRGFYDGLLFHRVIDGFMAQTGDPKGTGQGGSELPDLKAEFNELPHVRGAVSMARTDKPDTANSQFFIVFDPVLKLDRSYTVWGRVIDGMQWVDAIARGEPPANPSRMLQVSVAADRKPPPDFAAAAAKDDAAARDALAAEAAKLGAAPPKQ</sequence>
<gene>
    <name evidence="6" type="ORF">H3309_06470</name>
</gene>
<keyword evidence="7" id="KW-1185">Reference proteome</keyword>
<dbReference type="PANTHER" id="PTHR45625:SF4">
    <property type="entry name" value="PEPTIDYLPROLYL ISOMERASE DOMAIN AND WD REPEAT-CONTAINING PROTEIN 1"/>
    <property type="match status" value="1"/>
</dbReference>
<comment type="function">
    <text evidence="4">PPIases accelerate the folding of proteins. It catalyzes the cis-trans isomerization of proline imidic peptide bonds in oligopeptides.</text>
</comment>
<proteinExistence type="inferred from homology"/>
<dbReference type="Gene3D" id="2.40.100.10">
    <property type="entry name" value="Cyclophilin-like"/>
    <property type="match status" value="1"/>
</dbReference>
<keyword evidence="2 4" id="KW-0697">Rotamase</keyword>
<protein>
    <recommendedName>
        <fullName evidence="4">Peptidyl-prolyl cis-trans isomerase</fullName>
        <shortName evidence="4">PPIase</shortName>
        <ecNumber evidence="4">5.2.1.8</ecNumber>
    </recommendedName>
</protein>
<dbReference type="InterPro" id="IPR020892">
    <property type="entry name" value="Cyclophilin-type_PPIase_CS"/>
</dbReference>
<evidence type="ECO:0000256" key="1">
    <source>
        <dbReference type="ARBA" id="ARBA00007365"/>
    </source>
</evidence>
<dbReference type="PROSITE" id="PS50072">
    <property type="entry name" value="CSA_PPIASE_2"/>
    <property type="match status" value="1"/>
</dbReference>
<comment type="catalytic activity">
    <reaction evidence="4">
        <text>[protein]-peptidylproline (omega=180) = [protein]-peptidylproline (omega=0)</text>
        <dbReference type="Rhea" id="RHEA:16237"/>
        <dbReference type="Rhea" id="RHEA-COMP:10747"/>
        <dbReference type="Rhea" id="RHEA-COMP:10748"/>
        <dbReference type="ChEBI" id="CHEBI:83833"/>
        <dbReference type="ChEBI" id="CHEBI:83834"/>
        <dbReference type="EC" id="5.2.1.8"/>
    </reaction>
</comment>
<dbReference type="SUPFAM" id="SSF50891">
    <property type="entry name" value="Cyclophilin-like"/>
    <property type="match status" value="1"/>
</dbReference>
<dbReference type="CDD" id="cd00317">
    <property type="entry name" value="cyclophilin"/>
    <property type="match status" value="1"/>
</dbReference>
<dbReference type="GO" id="GO:0003755">
    <property type="term" value="F:peptidyl-prolyl cis-trans isomerase activity"/>
    <property type="evidence" value="ECO:0007669"/>
    <property type="project" value="UniProtKB-UniRule"/>
</dbReference>
<dbReference type="InterPro" id="IPR029000">
    <property type="entry name" value="Cyclophilin-like_dom_sf"/>
</dbReference>
<dbReference type="PANTHER" id="PTHR45625">
    <property type="entry name" value="PEPTIDYL-PROLYL CIS-TRANS ISOMERASE-RELATED"/>
    <property type="match status" value="1"/>
</dbReference>
<keyword evidence="3 4" id="KW-0413">Isomerase</keyword>
<dbReference type="EMBL" id="CP059851">
    <property type="protein sequence ID" value="QMW24554.1"/>
    <property type="molecule type" value="Genomic_DNA"/>
</dbReference>
<evidence type="ECO:0000313" key="6">
    <source>
        <dbReference type="EMBL" id="QMW24554.1"/>
    </source>
</evidence>
<evidence type="ECO:0000256" key="4">
    <source>
        <dbReference type="RuleBase" id="RU363019"/>
    </source>
</evidence>
<reference evidence="6 7" key="1">
    <citation type="submission" date="2020-07" db="EMBL/GenBank/DDBJ databases">
        <title>Complete genome sequence for Sandaracinobacter sp. M6.</title>
        <authorList>
            <person name="Tang Y."/>
            <person name="Liu Q."/>
            <person name="Guo Z."/>
            <person name="Lei P."/>
            <person name="Huang B."/>
        </authorList>
    </citation>
    <scope>NUCLEOTIDE SEQUENCE [LARGE SCALE GENOMIC DNA]</scope>
    <source>
        <strain evidence="6 7">M6</strain>
    </source>
</reference>
<evidence type="ECO:0000259" key="5">
    <source>
        <dbReference type="PROSITE" id="PS50072"/>
    </source>
</evidence>
<name>A0A7G5IMG2_9SPHN</name>
<feature type="domain" description="PPIase cyclophilin-type" evidence="5">
    <location>
        <begin position="66"/>
        <end position="218"/>
    </location>
</feature>
<dbReference type="AlphaFoldDB" id="A0A7G5IMG2"/>
<dbReference type="PRINTS" id="PR00153">
    <property type="entry name" value="CSAPPISMRASE"/>
</dbReference>
<dbReference type="EC" id="5.2.1.8" evidence="4"/>
<accession>A0A7G5IMG2</accession>
<dbReference type="InterPro" id="IPR044666">
    <property type="entry name" value="Cyclophilin_A-like"/>
</dbReference>
<dbReference type="InterPro" id="IPR002130">
    <property type="entry name" value="Cyclophilin-type_PPIase_dom"/>
</dbReference>
<dbReference type="GO" id="GO:0006457">
    <property type="term" value="P:protein folding"/>
    <property type="evidence" value="ECO:0007669"/>
    <property type="project" value="InterPro"/>
</dbReference>
<comment type="similarity">
    <text evidence="1 4">Belongs to the cyclophilin-type PPIase family.</text>
</comment>
<organism evidence="6 7">
    <name type="scientific">Sandaracinobacteroides saxicola</name>
    <dbReference type="NCBI Taxonomy" id="2759707"/>
    <lineage>
        <taxon>Bacteria</taxon>
        <taxon>Pseudomonadati</taxon>
        <taxon>Pseudomonadota</taxon>
        <taxon>Alphaproteobacteria</taxon>
        <taxon>Sphingomonadales</taxon>
        <taxon>Sphingosinicellaceae</taxon>
        <taxon>Sandaracinobacteroides</taxon>
    </lineage>
</organism>
<dbReference type="PROSITE" id="PS00170">
    <property type="entry name" value="CSA_PPIASE_1"/>
    <property type="match status" value="1"/>
</dbReference>
<dbReference type="Proteomes" id="UP000515292">
    <property type="component" value="Chromosome"/>
</dbReference>
<dbReference type="Pfam" id="PF00160">
    <property type="entry name" value="Pro_isomerase"/>
    <property type="match status" value="1"/>
</dbReference>
<evidence type="ECO:0000313" key="7">
    <source>
        <dbReference type="Proteomes" id="UP000515292"/>
    </source>
</evidence>